<dbReference type="Gene3D" id="2.30.30.490">
    <property type="match status" value="2"/>
</dbReference>
<evidence type="ECO:0000256" key="5">
    <source>
        <dbReference type="ARBA" id="ARBA00022723"/>
    </source>
</evidence>
<evidence type="ECO:0000256" key="7">
    <source>
        <dbReference type="ARBA" id="ARBA00022771"/>
    </source>
</evidence>
<evidence type="ECO:0000256" key="9">
    <source>
        <dbReference type="ARBA" id="ARBA00023125"/>
    </source>
</evidence>
<organism evidence="20 21">
    <name type="scientific">Batillaria attramentaria</name>
    <dbReference type="NCBI Taxonomy" id="370345"/>
    <lineage>
        <taxon>Eukaryota</taxon>
        <taxon>Metazoa</taxon>
        <taxon>Spiralia</taxon>
        <taxon>Lophotrochozoa</taxon>
        <taxon>Mollusca</taxon>
        <taxon>Gastropoda</taxon>
        <taxon>Caenogastropoda</taxon>
        <taxon>Sorbeoconcha</taxon>
        <taxon>Cerithioidea</taxon>
        <taxon>Batillariidae</taxon>
        <taxon>Batillaria</taxon>
    </lineage>
</organism>
<evidence type="ECO:0000313" key="21">
    <source>
        <dbReference type="Proteomes" id="UP001519460"/>
    </source>
</evidence>
<keyword evidence="4 13" id="KW-0949">S-adenosyl-L-methionine</keyword>
<evidence type="ECO:0000256" key="14">
    <source>
        <dbReference type="RuleBase" id="RU000416"/>
    </source>
</evidence>
<feature type="domain" description="BAH" evidence="17">
    <location>
        <begin position="934"/>
        <end position="1063"/>
    </location>
</feature>
<dbReference type="EMBL" id="JACVVK020000072">
    <property type="protein sequence ID" value="KAK7495817.1"/>
    <property type="molecule type" value="Genomic_DNA"/>
</dbReference>
<dbReference type="FunFam" id="3.90.120.10:FF:000001">
    <property type="entry name" value="DNA (cytosine-5)-methyltransferase"/>
    <property type="match status" value="1"/>
</dbReference>
<feature type="region of interest" description="Disordered" evidence="16">
    <location>
        <begin position="66"/>
        <end position="336"/>
    </location>
</feature>
<accession>A0ABD0L8X4</accession>
<evidence type="ECO:0000313" key="20">
    <source>
        <dbReference type="EMBL" id="KAK7495817.1"/>
    </source>
</evidence>
<dbReference type="Pfam" id="PF00145">
    <property type="entry name" value="DNA_methylase"/>
    <property type="match status" value="1"/>
</dbReference>
<name>A0ABD0L8X4_9CAEN</name>
<dbReference type="GO" id="GO:0003677">
    <property type="term" value="F:DNA binding"/>
    <property type="evidence" value="ECO:0007669"/>
    <property type="project" value="UniProtKB-KW"/>
</dbReference>
<dbReference type="InterPro" id="IPR022702">
    <property type="entry name" value="Cytosine_MeTrfase1_RFD"/>
</dbReference>
<dbReference type="Proteomes" id="UP001519460">
    <property type="component" value="Unassembled WGS sequence"/>
</dbReference>
<dbReference type="GO" id="GO:0032259">
    <property type="term" value="P:methylation"/>
    <property type="evidence" value="ECO:0007669"/>
    <property type="project" value="UniProtKB-KW"/>
</dbReference>
<dbReference type="InterPro" id="IPR001025">
    <property type="entry name" value="BAH_dom"/>
</dbReference>
<evidence type="ECO:0000256" key="6">
    <source>
        <dbReference type="ARBA" id="ARBA00022737"/>
    </source>
</evidence>
<keyword evidence="8" id="KW-0862">Zinc</keyword>
<dbReference type="Pfam" id="PF01426">
    <property type="entry name" value="BAH"/>
    <property type="match status" value="2"/>
</dbReference>
<dbReference type="Gene3D" id="3.40.50.150">
    <property type="entry name" value="Vaccinia Virus protein VP39"/>
    <property type="match status" value="1"/>
</dbReference>
<keyword evidence="9" id="KW-0238">DNA-binding</keyword>
<dbReference type="NCBIfam" id="TIGR00675">
    <property type="entry name" value="dcm"/>
    <property type="match status" value="1"/>
</dbReference>
<feature type="compositionally biased region" description="Polar residues" evidence="16">
    <location>
        <begin position="139"/>
        <end position="156"/>
    </location>
</feature>
<feature type="compositionally biased region" description="Low complexity" evidence="16">
    <location>
        <begin position="95"/>
        <end position="122"/>
    </location>
</feature>
<comment type="caution">
    <text evidence="20">The sequence shown here is derived from an EMBL/GenBank/DDBJ whole genome shotgun (WGS) entry which is preliminary data.</text>
</comment>
<evidence type="ECO:0000256" key="2">
    <source>
        <dbReference type="ARBA" id="ARBA00022603"/>
    </source>
</evidence>
<evidence type="ECO:0000256" key="13">
    <source>
        <dbReference type="PROSITE-ProRule" id="PRU01016"/>
    </source>
</evidence>
<feature type="region of interest" description="Disordered" evidence="16">
    <location>
        <begin position="1552"/>
        <end position="1623"/>
    </location>
</feature>
<dbReference type="Pfam" id="PF12047">
    <property type="entry name" value="DNMT1-RFD"/>
    <property type="match status" value="1"/>
</dbReference>
<keyword evidence="3 13" id="KW-0808">Transferase</keyword>
<evidence type="ECO:0000256" key="4">
    <source>
        <dbReference type="ARBA" id="ARBA00022691"/>
    </source>
</evidence>
<dbReference type="FunFam" id="3.40.50.150:FF:000036">
    <property type="entry name" value="DNA (cytosine-5)-methyltransferase"/>
    <property type="match status" value="1"/>
</dbReference>
<dbReference type="PANTHER" id="PTHR10629">
    <property type="entry name" value="CYTOSINE-SPECIFIC METHYLTRANSFERASE"/>
    <property type="match status" value="1"/>
</dbReference>
<feature type="compositionally biased region" description="Basic and acidic residues" evidence="16">
    <location>
        <begin position="288"/>
        <end position="300"/>
    </location>
</feature>
<feature type="domain" description="BAH" evidence="17">
    <location>
        <begin position="710"/>
        <end position="838"/>
    </location>
</feature>
<dbReference type="PROSITE" id="PS00095">
    <property type="entry name" value="C5_MTASE_2"/>
    <property type="match status" value="1"/>
</dbReference>
<dbReference type="PROSITE" id="PS51912">
    <property type="entry name" value="DMAP1_BIND"/>
    <property type="match status" value="1"/>
</dbReference>
<dbReference type="CDD" id="cd04760">
    <property type="entry name" value="BAH_Dnmt1_I"/>
    <property type="match status" value="1"/>
</dbReference>
<dbReference type="InterPro" id="IPR050390">
    <property type="entry name" value="C5-Methyltransferase"/>
</dbReference>
<dbReference type="Gene3D" id="3.90.120.10">
    <property type="entry name" value="DNA Methylase, subunit A, domain 2"/>
    <property type="match status" value="1"/>
</dbReference>
<dbReference type="PROSITE" id="PS51038">
    <property type="entry name" value="BAH"/>
    <property type="match status" value="2"/>
</dbReference>
<dbReference type="InterPro" id="IPR010506">
    <property type="entry name" value="DMAP1-bd"/>
</dbReference>
<evidence type="ECO:0000256" key="15">
    <source>
        <dbReference type="RuleBase" id="RU000417"/>
    </source>
</evidence>
<dbReference type="InterPro" id="IPR031303">
    <property type="entry name" value="C5_meth_CS"/>
</dbReference>
<dbReference type="SUPFAM" id="SSF53335">
    <property type="entry name" value="S-adenosyl-L-methionine-dependent methyltransferases"/>
    <property type="match status" value="1"/>
</dbReference>
<keyword evidence="10" id="KW-0539">Nucleus</keyword>
<comment type="subcellular location">
    <subcellularLocation>
        <location evidence="1">Nucleus</location>
    </subcellularLocation>
</comment>
<feature type="active site" evidence="11 13">
    <location>
        <position position="1174"/>
    </location>
</feature>
<evidence type="ECO:0000256" key="11">
    <source>
        <dbReference type="PIRSR" id="PIRSR037404-1"/>
    </source>
</evidence>
<feature type="compositionally biased region" description="Basic and acidic residues" evidence="16">
    <location>
        <begin position="1585"/>
        <end position="1599"/>
    </location>
</feature>
<comment type="catalytic activity">
    <reaction evidence="15">
        <text>a 2'-deoxycytidine in DNA + S-adenosyl-L-methionine = a 5-methyl-2'-deoxycytidine in DNA + S-adenosyl-L-homocysteine + H(+)</text>
        <dbReference type="Rhea" id="RHEA:13681"/>
        <dbReference type="Rhea" id="RHEA-COMP:11369"/>
        <dbReference type="Rhea" id="RHEA-COMP:11370"/>
        <dbReference type="ChEBI" id="CHEBI:15378"/>
        <dbReference type="ChEBI" id="CHEBI:57856"/>
        <dbReference type="ChEBI" id="CHEBI:59789"/>
        <dbReference type="ChEBI" id="CHEBI:85452"/>
        <dbReference type="ChEBI" id="CHEBI:85454"/>
        <dbReference type="EC" id="2.1.1.37"/>
    </reaction>
</comment>
<dbReference type="PROSITE" id="PS00094">
    <property type="entry name" value="C5_MTASE_1"/>
    <property type="match status" value="1"/>
</dbReference>
<dbReference type="Pfam" id="PF02008">
    <property type="entry name" value="zf-CXXC"/>
    <property type="match status" value="1"/>
</dbReference>
<protein>
    <recommendedName>
        <fullName evidence="15">Cytosine-specific methyltransferase</fullName>
        <ecNumber evidence="15">2.1.1.37</ecNumber>
    </recommendedName>
</protein>
<feature type="domain" description="DMAP1-binding" evidence="19">
    <location>
        <begin position="1"/>
        <end position="91"/>
    </location>
</feature>
<keyword evidence="6" id="KW-0677">Repeat</keyword>
<keyword evidence="7 12" id="KW-0863">Zinc-finger</keyword>
<evidence type="ECO:0000259" key="17">
    <source>
        <dbReference type="PROSITE" id="PS51038"/>
    </source>
</evidence>
<evidence type="ECO:0000256" key="16">
    <source>
        <dbReference type="SAM" id="MobiDB-lite"/>
    </source>
</evidence>
<dbReference type="InterPro" id="IPR043151">
    <property type="entry name" value="BAH_sf"/>
</dbReference>
<evidence type="ECO:0000256" key="3">
    <source>
        <dbReference type="ARBA" id="ARBA00022679"/>
    </source>
</evidence>
<dbReference type="InterPro" id="IPR029063">
    <property type="entry name" value="SAM-dependent_MTases_sf"/>
</dbReference>
<dbReference type="GO" id="GO:0008270">
    <property type="term" value="F:zinc ion binding"/>
    <property type="evidence" value="ECO:0007669"/>
    <property type="project" value="UniProtKB-KW"/>
</dbReference>
<proteinExistence type="inferred from homology"/>
<comment type="similarity">
    <text evidence="13 14">Belongs to the class I-like SAM-binding methyltransferase superfamily. C5-methyltransferase family.</text>
</comment>
<dbReference type="GO" id="GO:0005634">
    <property type="term" value="C:nucleus"/>
    <property type="evidence" value="ECO:0007669"/>
    <property type="project" value="UniProtKB-SubCell"/>
</dbReference>
<dbReference type="Gene3D" id="1.10.10.2230">
    <property type="match status" value="1"/>
</dbReference>
<keyword evidence="2 13" id="KW-0489">Methyltransferase</keyword>
<evidence type="ECO:0000256" key="8">
    <source>
        <dbReference type="ARBA" id="ARBA00022833"/>
    </source>
</evidence>
<dbReference type="PRINTS" id="PR00105">
    <property type="entry name" value="C5METTRFRASE"/>
</dbReference>
<gene>
    <name evidence="20" type="ORF">BaRGS_00013037</name>
</gene>
<keyword evidence="21" id="KW-1185">Reference proteome</keyword>
<feature type="non-terminal residue" evidence="20">
    <location>
        <position position="1"/>
    </location>
</feature>
<reference evidence="20 21" key="1">
    <citation type="journal article" date="2023" name="Sci. Data">
        <title>Genome assembly of the Korean intertidal mud-creeper Batillaria attramentaria.</title>
        <authorList>
            <person name="Patra A.K."/>
            <person name="Ho P.T."/>
            <person name="Jun S."/>
            <person name="Lee S.J."/>
            <person name="Kim Y."/>
            <person name="Won Y.J."/>
        </authorList>
    </citation>
    <scope>NUCLEOTIDE SEQUENCE [LARGE SCALE GENOMIC DNA]</scope>
    <source>
        <strain evidence="20">Wonlab-2016</strain>
    </source>
</reference>
<keyword evidence="5" id="KW-0479">Metal-binding</keyword>
<dbReference type="PANTHER" id="PTHR10629:SF52">
    <property type="entry name" value="DNA (CYTOSINE-5)-METHYLTRANSFERASE 1"/>
    <property type="match status" value="1"/>
</dbReference>
<dbReference type="PROSITE" id="PS51679">
    <property type="entry name" value="SAM_MT_C5"/>
    <property type="match status" value="1"/>
</dbReference>
<feature type="domain" description="CXXC-type" evidence="18">
    <location>
        <begin position="616"/>
        <end position="662"/>
    </location>
</feature>
<dbReference type="PROSITE" id="PS51058">
    <property type="entry name" value="ZF_CXXC"/>
    <property type="match status" value="1"/>
</dbReference>
<evidence type="ECO:0000256" key="12">
    <source>
        <dbReference type="PROSITE-ProRule" id="PRU00509"/>
    </source>
</evidence>
<dbReference type="EC" id="2.1.1.37" evidence="15"/>
<feature type="compositionally biased region" description="Basic and acidic residues" evidence="16">
    <location>
        <begin position="1552"/>
        <end position="1573"/>
    </location>
</feature>
<dbReference type="InterPro" id="IPR002857">
    <property type="entry name" value="Znf_CXXC"/>
</dbReference>
<evidence type="ECO:0000259" key="18">
    <source>
        <dbReference type="PROSITE" id="PS51058"/>
    </source>
</evidence>
<dbReference type="PIRSF" id="PIRSF037404">
    <property type="entry name" value="DNMT1"/>
    <property type="match status" value="1"/>
</dbReference>
<dbReference type="InterPro" id="IPR018117">
    <property type="entry name" value="C5_DNA_meth_AS"/>
</dbReference>
<sequence>LAEIEEEYTEGDITEKGYWKRKCRLLEPVVSSDIRSQLQAAESDLKEEVLTEKGYFKRLAKLFEGVLRPQDNGTNSTSEHCKISSDGITDNKPVSSTSGSSSGTEPLSSANGFSSNAGSSAAGDHESVPSGSNSNGGSHTETVGTVAQNGHTEPSGNGSGPAIHDNGVDGGKNENNMDTSSNGGQGGIRTNGGQSASSKDDEKEDDITVVSEDSSEEKAKDDANRTVKKVRRSSTARGKNGDSPKVNGDGSSSSRESTPRRRSSRSSAVSGQQPTLLSMFGPSSSKKKKEEEMKKDESQEKMSGSADSAEMVEEDEELPDSKRIKLDAGDGNDASVADSKVTDIDVKPASPKIQRRCTECKQSLDDPDLPVFPGDPHEAVEEFIALTDPKLSLFTGEEEMVESYDDRPQHKLTHFSVYDKNRHLTAFDTGLLEKNKELYMSGFIKPIYEENPSPEGGIPCKEIGPINEWWTAGFDGGENALIGVSTGYADYYLMAPTDSYATFMEAVKTTVPPQGISSFTEDSLLRHAQYIVDTVQNYDEVGDDDEALLITTPCMRSLIKLAGVTLGKRRAIHKEMKTRKGKKDKPTHTKATVTPLVMSIFDSMFQEQIDNDKENKGERKRRCGICEICQQPDCGKCNACQDMVKFGGSGRSKQSCKNRRCPNMAMEMLSGGRRQHHAARNAKTKVAWVGSPIKEIGKNTYYAKAKINNDIIECGDCVSICPDDPSCPLFIARVQYMFEDRHGEKKLHVHWYLRGGETVLGETSDPLEIFMSDECDDASAETVLSKVKVIYKAPSSDWRMEGGADDPDKDRVITEDNGRTFFYQKWYDTELARFEDPPSIDEPVSSVLGPKFCLSCHRLDAQRRKIETSVGSEIDVEKPAKGYQYFDSVRKSGVQYKLGDCCYIQPDGFGFAIKPAKTNKIKFDKKVDEEMYPEAYRKSEYVKGSNDMCPEPFRIARIEQIFSKKSTNTKLVNVAELKVRVRKFYRPENTHKGAQASYQSDLNKLYWSDEEATVDFGLVEGKCSVVYSEAIVGDWDDYFLKESDRFYFSEMYDAETREFEEPPSAAQSMGCKGKEETVEEKVAVHRLRTLDVFAGCGGLSEGFHQAGMAESRWAIEKEEPAAQAFRLNNPGCTVFTDDCNLLLRRAIDGETTNDLGQRLPLKGEVELLCGGPPCQGFSGMNRFNSREYSKFKNSLIASYLSYCDYYRPRFFVLENVRNFVSFKRNMVLKLALRCLVRMGYQCTFGVLQAGSYGVAQTRRRAIIIAAAPGEKLPKFPEPMHTFAPRAMQTSVVVEDKKYNCISRLGSAPYRTITVRDAMSDLPDIKNGAKAEEISYKGDSQTHFQRLIRGKQLQPLLRDHICKEMSPLVAARMSYIPLAPGSDWRDLPNIVVRLSDGTKTQKLLYNYHDKRNGKDNRGRLRGVCSCAEGKACDPTDRQFNTLVPWCLPHTGNRHNHWAGLYGRLEWDGFFSTTVTNPEPMGKQGRVLHPEQHRVVSVRECARSQGFPDTYRFFGTILDKHRQVGNAVPPPLAKYIGLEIHKCLVWSAEQEKMKTEKQKKESENTQEKVKEEKVSDNGVDSSGGNEKVQETCEKTKNKTDVMEVDEAEENKEKMEVSEEAGTSRC</sequence>
<dbReference type="SMART" id="SM00439">
    <property type="entry name" value="BAH"/>
    <property type="match status" value="2"/>
</dbReference>
<evidence type="ECO:0000256" key="10">
    <source>
        <dbReference type="ARBA" id="ARBA00023242"/>
    </source>
</evidence>
<dbReference type="GO" id="GO:0003886">
    <property type="term" value="F:DNA (cytosine-5-)-methyltransferase activity"/>
    <property type="evidence" value="ECO:0007669"/>
    <property type="project" value="UniProtKB-EC"/>
</dbReference>
<evidence type="ECO:0000259" key="19">
    <source>
        <dbReference type="PROSITE" id="PS51912"/>
    </source>
</evidence>
<evidence type="ECO:0000256" key="1">
    <source>
        <dbReference type="ARBA" id="ARBA00004123"/>
    </source>
</evidence>
<feature type="compositionally biased region" description="Basic and acidic residues" evidence="16">
    <location>
        <begin position="216"/>
        <end position="225"/>
    </location>
</feature>
<dbReference type="InterPro" id="IPR001525">
    <property type="entry name" value="C5_MeTfrase"/>
</dbReference>
<feature type="compositionally biased region" description="Basic and acidic residues" evidence="16">
    <location>
        <begin position="319"/>
        <end position="328"/>
    </location>
</feature>